<accession>A6J241</accession>
<sequence length="146" mass="15576">MSDVLRCATCMLAPGSLGASVLLTPTLSCFLLSLQGDIRSPWPQGSPQTHQANCLQHAGSFQRPFTNLALVTCLVVPRRSVAVEGPGPGVLTDVCLARVPSHCCPDVLGDRVSCFCSLSAWVPFGRVWWEWMAELGVLGQSPVPAD</sequence>
<organism evidence="1 2">
    <name type="scientific">Rattus norvegicus</name>
    <name type="common">Rat</name>
    <dbReference type="NCBI Taxonomy" id="10116"/>
    <lineage>
        <taxon>Eukaryota</taxon>
        <taxon>Metazoa</taxon>
        <taxon>Chordata</taxon>
        <taxon>Craniata</taxon>
        <taxon>Vertebrata</taxon>
        <taxon>Euteleostomi</taxon>
        <taxon>Mammalia</taxon>
        <taxon>Eutheria</taxon>
        <taxon>Euarchontoglires</taxon>
        <taxon>Glires</taxon>
        <taxon>Rodentia</taxon>
        <taxon>Myomorpha</taxon>
        <taxon>Muroidea</taxon>
        <taxon>Muridae</taxon>
        <taxon>Murinae</taxon>
        <taxon>Rattus</taxon>
    </lineage>
</organism>
<name>A6J241_RAT</name>
<dbReference type="AlphaFoldDB" id="A6J241"/>
<reference evidence="1 2" key="1">
    <citation type="submission" date="2005-07" db="EMBL/GenBank/DDBJ databases">
        <authorList>
            <person name="Mural R.J."/>
            <person name="Li P.W."/>
            <person name="Adams M.D."/>
            <person name="Amanatides P.G."/>
            <person name="Baden-Tillson H."/>
            <person name="Barnstead M."/>
            <person name="Chin S.H."/>
            <person name="Dew I."/>
            <person name="Evans C.A."/>
            <person name="Ferriera S."/>
            <person name="Flanigan M."/>
            <person name="Fosler C."/>
            <person name="Glodek A."/>
            <person name="Gu Z."/>
            <person name="Holt R.A."/>
            <person name="Jennings D."/>
            <person name="Kraft C.L."/>
            <person name="Lu F."/>
            <person name="Nguyen T."/>
            <person name="Nusskern D.R."/>
            <person name="Pfannkoch C.M."/>
            <person name="Sitter C."/>
            <person name="Sutton G.G."/>
            <person name="Venter J.C."/>
            <person name="Wang Z."/>
            <person name="Woodage T."/>
            <person name="Zheng X.H."/>
            <person name="Zhong F."/>
        </authorList>
    </citation>
    <scope>NUCLEOTIDE SEQUENCE [LARGE SCALE GENOMIC DNA]</scope>
    <source>
        <strain>BN</strain>
        <strain evidence="2">Sprague-Dawley</strain>
    </source>
</reference>
<gene>
    <name evidence="1" type="primary">RGD1306556_predicted</name>
    <name evidence="1" type="ORF">rCG_21353</name>
</gene>
<dbReference type="Proteomes" id="UP000234681">
    <property type="component" value="Chromosome 12"/>
</dbReference>
<protein>
    <submittedName>
        <fullName evidence="1">Uncharacterized protein RGD1306556_predicted</fullName>
    </submittedName>
</protein>
<evidence type="ECO:0000313" key="2">
    <source>
        <dbReference type="Proteomes" id="UP000234681"/>
    </source>
</evidence>
<proteinExistence type="predicted"/>
<evidence type="ECO:0000313" key="1">
    <source>
        <dbReference type="EMBL" id="EDM13978.1"/>
    </source>
</evidence>
<dbReference type="EMBL" id="CH473973">
    <property type="protein sequence ID" value="EDM13978.1"/>
    <property type="molecule type" value="Genomic_DNA"/>
</dbReference>